<dbReference type="InterPro" id="IPR050179">
    <property type="entry name" value="Trans_hexapeptide_repeat"/>
</dbReference>
<evidence type="ECO:0000259" key="6">
    <source>
        <dbReference type="Pfam" id="PF17836"/>
    </source>
</evidence>
<dbReference type="InterPro" id="IPR011004">
    <property type="entry name" value="Trimer_LpxA-like_sf"/>
</dbReference>
<dbReference type="Pfam" id="PF17836">
    <property type="entry name" value="PglD_N"/>
    <property type="match status" value="1"/>
</dbReference>
<evidence type="ECO:0000256" key="4">
    <source>
        <dbReference type="ARBA" id="ARBA00023315"/>
    </source>
</evidence>
<evidence type="ECO:0000313" key="7">
    <source>
        <dbReference type="EMBL" id="KHT44488.1"/>
    </source>
</evidence>
<dbReference type="PROSITE" id="PS00101">
    <property type="entry name" value="HEXAPEP_TRANSFERASES"/>
    <property type="match status" value="1"/>
</dbReference>
<dbReference type="InterPro" id="IPR018357">
    <property type="entry name" value="Hexapep_transf_CS"/>
</dbReference>
<dbReference type="NCBIfam" id="TIGR03570">
    <property type="entry name" value="NeuD_NnaD"/>
    <property type="match status" value="1"/>
</dbReference>
<dbReference type="Gene3D" id="2.160.10.10">
    <property type="entry name" value="Hexapeptide repeat proteins"/>
    <property type="match status" value="1"/>
</dbReference>
<comment type="caution">
    <text evidence="7">The sequence shown here is derived from an EMBL/GenBank/DDBJ whole genome shotgun (WGS) entry which is preliminary data.</text>
</comment>
<feature type="binding site" evidence="5">
    <location>
        <position position="149"/>
    </location>
    <ligand>
        <name>acetyl-CoA</name>
        <dbReference type="ChEBI" id="CHEBI:57288"/>
    </ligand>
</feature>
<keyword evidence="8" id="KW-1185">Reference proteome</keyword>
<dbReference type="RefSeq" id="WP_039223112.1">
    <property type="nucleotide sequence ID" value="NZ_JWLW01000066.1"/>
</dbReference>
<evidence type="ECO:0000256" key="2">
    <source>
        <dbReference type="ARBA" id="ARBA00022679"/>
    </source>
</evidence>
<dbReference type="EMBL" id="JWLW01000066">
    <property type="protein sequence ID" value="KHT44488.1"/>
    <property type="molecule type" value="Genomic_DNA"/>
</dbReference>
<dbReference type="SUPFAM" id="SSF51161">
    <property type="entry name" value="Trimeric LpxA-like enzymes"/>
    <property type="match status" value="1"/>
</dbReference>
<evidence type="ECO:0000256" key="1">
    <source>
        <dbReference type="ARBA" id="ARBA00007274"/>
    </source>
</evidence>
<feature type="domain" description="PglD N-terminal" evidence="6">
    <location>
        <begin position="5"/>
        <end position="84"/>
    </location>
</feature>
<gene>
    <name evidence="7" type="ORF">RJ41_16570</name>
</gene>
<evidence type="ECO:0000313" key="8">
    <source>
        <dbReference type="Proteomes" id="UP000031197"/>
    </source>
</evidence>
<dbReference type="CDD" id="cd03360">
    <property type="entry name" value="LbH_AT_putative"/>
    <property type="match status" value="1"/>
</dbReference>
<organism evidence="7 8">
    <name type="scientific">Alteromonas marina</name>
    <dbReference type="NCBI Taxonomy" id="203795"/>
    <lineage>
        <taxon>Bacteria</taxon>
        <taxon>Pseudomonadati</taxon>
        <taxon>Pseudomonadota</taxon>
        <taxon>Gammaproteobacteria</taxon>
        <taxon>Alteromonadales</taxon>
        <taxon>Alteromonadaceae</taxon>
        <taxon>Alteromonas/Salinimonas group</taxon>
        <taxon>Alteromonas</taxon>
    </lineage>
</organism>
<evidence type="ECO:0000256" key="5">
    <source>
        <dbReference type="PIRSR" id="PIRSR620019-2"/>
    </source>
</evidence>
<dbReference type="Pfam" id="PF14602">
    <property type="entry name" value="Hexapep_2"/>
    <property type="match status" value="1"/>
</dbReference>
<protein>
    <recommendedName>
        <fullName evidence="6">PglD N-terminal domain-containing protein</fullName>
    </recommendedName>
</protein>
<dbReference type="GO" id="GO:0016746">
    <property type="term" value="F:acyltransferase activity"/>
    <property type="evidence" value="ECO:0007669"/>
    <property type="project" value="UniProtKB-KW"/>
</dbReference>
<dbReference type="InterPro" id="IPR020019">
    <property type="entry name" value="AcTrfase_PglD-like"/>
</dbReference>
<proteinExistence type="inferred from homology"/>
<dbReference type="InterPro" id="IPR001451">
    <property type="entry name" value="Hexapep"/>
</dbReference>
<accession>A0A0B3XY66</accession>
<keyword evidence="2" id="KW-0808">Transferase</keyword>
<feature type="binding site" evidence="5">
    <location>
        <position position="70"/>
    </location>
    <ligand>
        <name>substrate</name>
    </ligand>
</feature>
<dbReference type="Gene3D" id="3.40.50.20">
    <property type="match status" value="1"/>
</dbReference>
<dbReference type="PANTHER" id="PTHR43300">
    <property type="entry name" value="ACETYLTRANSFERASE"/>
    <property type="match status" value="1"/>
</dbReference>
<evidence type="ECO:0000256" key="3">
    <source>
        <dbReference type="ARBA" id="ARBA00022737"/>
    </source>
</evidence>
<reference evidence="7 8" key="1">
    <citation type="submission" date="2014-12" db="EMBL/GenBank/DDBJ databases">
        <title>Genome sequencing of Alteromonas marina AD001.</title>
        <authorList>
            <person name="Adrian T.G.S."/>
            <person name="Chan K.G."/>
        </authorList>
    </citation>
    <scope>NUCLEOTIDE SEQUENCE [LARGE SCALE GENOMIC DNA]</scope>
    <source>
        <strain evidence="7 8">AD001</strain>
    </source>
</reference>
<dbReference type="InterPro" id="IPR041561">
    <property type="entry name" value="PglD_N"/>
</dbReference>
<dbReference type="OrthoDB" id="9794407at2"/>
<dbReference type="Proteomes" id="UP000031197">
    <property type="component" value="Unassembled WGS sequence"/>
</dbReference>
<keyword evidence="4" id="KW-0012">Acyltransferase</keyword>
<dbReference type="PANTHER" id="PTHR43300:SF7">
    <property type="entry name" value="UDP-N-ACETYLBACILLOSAMINE N-ACETYLTRANSFERASE"/>
    <property type="match status" value="1"/>
</dbReference>
<dbReference type="AlphaFoldDB" id="A0A0B3XY66"/>
<name>A0A0B3XY66_9ALTE</name>
<keyword evidence="3" id="KW-0677">Repeat</keyword>
<sequence length="209" mass="21736">MHKPIAIIGAGGHAAVIADLLRKTNRQCIAIVDRQDTSEVSDIHNAPVLSEEHFLARYSPNDVELALGIGSLPYQNLRQKVFERFVLKGFIFPALVHPQAIVADNICFGNGVQVMAGAIIQANSQCADNVIINTKASVDHHCHIHAHSHIAPGSVLCGNVSVGNGAFIGAGAVITQGVSLGNGSVVGAGSVVVSDVKSNTTVKGVPARS</sequence>
<comment type="similarity">
    <text evidence="1">Belongs to the transferase hexapeptide repeat family.</text>
</comment>